<reference evidence="1 2" key="1">
    <citation type="submission" date="2019-07" db="EMBL/GenBank/DDBJ databases">
        <title>Whole genome shotgun sequence of Agrococcus baldri NBRC 103055.</title>
        <authorList>
            <person name="Hosoyama A."/>
            <person name="Uohara A."/>
            <person name="Ohji S."/>
            <person name="Ichikawa N."/>
        </authorList>
    </citation>
    <scope>NUCLEOTIDE SEQUENCE [LARGE SCALE GENOMIC DNA]</scope>
    <source>
        <strain evidence="1 2">NBRC 103055</strain>
    </source>
</reference>
<dbReference type="Proteomes" id="UP000321749">
    <property type="component" value="Unassembled WGS sequence"/>
</dbReference>
<sequence>MGTSALWRTLRTVDREPVRFARVRFEDLFDDLESQLEAELGAEQRDLQAEEERFRIGRLELRDRIAAAPRLLDLTLRAGGRLRMRRMALGRDWLNGIVLEGAPAETGAVVPLHAIVGIELDGDGAAASVRPAKEAGDLQARLSFAFALRDLARRRASVILEGASPIAGTIDRVGRDHLDLAVHEPGERPRHGAVRSWRLVPFAAFDWVRLP</sequence>
<gene>
    <name evidence="1" type="ORF">ABA31_14190</name>
</gene>
<evidence type="ECO:0000313" key="2">
    <source>
        <dbReference type="Proteomes" id="UP000321749"/>
    </source>
</evidence>
<comment type="caution">
    <text evidence="1">The sequence shown here is derived from an EMBL/GenBank/DDBJ whole genome shotgun (WGS) entry which is preliminary data.</text>
</comment>
<dbReference type="AlphaFoldDB" id="A0AA87URQ8"/>
<dbReference type="EMBL" id="BJUU01000007">
    <property type="protein sequence ID" value="GEK80068.1"/>
    <property type="molecule type" value="Genomic_DNA"/>
</dbReference>
<organism evidence="1 2">
    <name type="scientific">Agrococcus baldri</name>
    <dbReference type="NCBI Taxonomy" id="153730"/>
    <lineage>
        <taxon>Bacteria</taxon>
        <taxon>Bacillati</taxon>
        <taxon>Actinomycetota</taxon>
        <taxon>Actinomycetes</taxon>
        <taxon>Micrococcales</taxon>
        <taxon>Microbacteriaceae</taxon>
        <taxon>Agrococcus</taxon>
    </lineage>
</organism>
<protein>
    <submittedName>
        <fullName evidence="1">Uncharacterized protein</fullName>
    </submittedName>
</protein>
<accession>A0AA87URQ8</accession>
<keyword evidence="2" id="KW-1185">Reference proteome</keyword>
<evidence type="ECO:0000313" key="1">
    <source>
        <dbReference type="EMBL" id="GEK80068.1"/>
    </source>
</evidence>
<proteinExistence type="predicted"/>
<name>A0AA87URQ8_9MICO</name>